<feature type="transmembrane region" description="Helical" evidence="1">
    <location>
        <begin position="110"/>
        <end position="133"/>
    </location>
</feature>
<dbReference type="RefSeq" id="WP_271177445.1">
    <property type="nucleotide sequence ID" value="NZ_BAAAJO010000009.1"/>
</dbReference>
<reference evidence="2" key="1">
    <citation type="journal article" date="2014" name="Int. J. Syst. Evol. Microbiol.">
        <title>Complete genome sequence of Corynebacterium casei LMG S-19264T (=DSM 44701T), isolated from a smear-ripened cheese.</title>
        <authorList>
            <consortium name="US DOE Joint Genome Institute (JGI-PGF)"/>
            <person name="Walter F."/>
            <person name="Albersmeier A."/>
            <person name="Kalinowski J."/>
            <person name="Ruckert C."/>
        </authorList>
    </citation>
    <scope>NUCLEOTIDE SEQUENCE</scope>
    <source>
        <strain evidence="2">VKM Ac-1401</strain>
    </source>
</reference>
<feature type="transmembrane region" description="Helical" evidence="1">
    <location>
        <begin position="52"/>
        <end position="75"/>
    </location>
</feature>
<gene>
    <name evidence="2" type="ORF">GCM10017584_23590</name>
</gene>
<sequence length="139" mass="14077">MLQPASAITAGIVVLAVITIAYGGTFMLRVVTGKQGANDLQKSFFRAGHAHAGVLVILGLVVLLLLDAAGITGWAHFGADGVLVSAILIPAGFFLSVIGHDPQRPNGVKALIWIGFGLLTVSLLVAGIGLIVAGANALS</sequence>
<keyword evidence="3" id="KW-1185">Reference proteome</keyword>
<reference evidence="2" key="2">
    <citation type="submission" date="2023-01" db="EMBL/GenBank/DDBJ databases">
        <authorList>
            <person name="Sun Q."/>
            <person name="Evtushenko L."/>
        </authorList>
    </citation>
    <scope>NUCLEOTIDE SEQUENCE</scope>
    <source>
        <strain evidence="2">VKM Ac-1401</strain>
    </source>
</reference>
<evidence type="ECO:0000256" key="1">
    <source>
        <dbReference type="SAM" id="Phobius"/>
    </source>
</evidence>
<dbReference type="Proteomes" id="UP001142372">
    <property type="component" value="Unassembled WGS sequence"/>
</dbReference>
<evidence type="ECO:0000313" key="3">
    <source>
        <dbReference type="Proteomes" id="UP001142372"/>
    </source>
</evidence>
<comment type="caution">
    <text evidence="2">The sequence shown here is derived from an EMBL/GenBank/DDBJ whole genome shotgun (WGS) entry which is preliminary data.</text>
</comment>
<dbReference type="EMBL" id="BSEN01000011">
    <property type="protein sequence ID" value="GLJ76785.1"/>
    <property type="molecule type" value="Genomic_DNA"/>
</dbReference>
<keyword evidence="1" id="KW-1133">Transmembrane helix</keyword>
<feature type="transmembrane region" description="Helical" evidence="1">
    <location>
        <begin position="6"/>
        <end position="31"/>
    </location>
</feature>
<proteinExistence type="predicted"/>
<accession>A0A9W6M0C7</accession>
<organism evidence="2 3">
    <name type="scientific">Leifsonia poae</name>
    <dbReference type="NCBI Taxonomy" id="110933"/>
    <lineage>
        <taxon>Bacteria</taxon>
        <taxon>Bacillati</taxon>
        <taxon>Actinomycetota</taxon>
        <taxon>Actinomycetes</taxon>
        <taxon>Micrococcales</taxon>
        <taxon>Microbacteriaceae</taxon>
        <taxon>Leifsonia</taxon>
    </lineage>
</organism>
<name>A0A9W6M0C7_9MICO</name>
<keyword evidence="1" id="KW-0472">Membrane</keyword>
<dbReference type="AlphaFoldDB" id="A0A9W6M0C7"/>
<keyword evidence="1" id="KW-0812">Transmembrane</keyword>
<protein>
    <submittedName>
        <fullName evidence="2">Uncharacterized protein</fullName>
    </submittedName>
</protein>
<evidence type="ECO:0000313" key="2">
    <source>
        <dbReference type="EMBL" id="GLJ76785.1"/>
    </source>
</evidence>
<feature type="transmembrane region" description="Helical" evidence="1">
    <location>
        <begin position="81"/>
        <end position="98"/>
    </location>
</feature>